<name>A0A1H6ZXU6_9BACT</name>
<evidence type="ECO:0000256" key="4">
    <source>
        <dbReference type="SAM" id="SignalP"/>
    </source>
</evidence>
<dbReference type="Gene3D" id="2.70.70.10">
    <property type="entry name" value="Glucose Permease (Domain IIA)"/>
    <property type="match status" value="1"/>
</dbReference>
<keyword evidence="1 4" id="KW-0732">Signal</keyword>
<dbReference type="CDD" id="cd12797">
    <property type="entry name" value="M23_peptidase"/>
    <property type="match status" value="1"/>
</dbReference>
<dbReference type="SUPFAM" id="SSF51261">
    <property type="entry name" value="Duplicated hybrid motif"/>
    <property type="match status" value="1"/>
</dbReference>
<accession>A0A1H6ZXU6</accession>
<dbReference type="InterPro" id="IPR011055">
    <property type="entry name" value="Dup_hybrid_motif"/>
</dbReference>
<keyword evidence="7" id="KW-1185">Reference proteome</keyword>
<dbReference type="Pfam" id="PF01551">
    <property type="entry name" value="Peptidase_M23"/>
    <property type="match status" value="1"/>
</dbReference>
<reference evidence="7" key="1">
    <citation type="submission" date="2016-10" db="EMBL/GenBank/DDBJ databases">
        <authorList>
            <person name="Varghese N."/>
            <person name="Submissions S."/>
        </authorList>
    </citation>
    <scope>NUCLEOTIDE SEQUENCE [LARGE SCALE GENOMIC DNA]</scope>
    <source>
        <strain evidence="7">IBRC-M 10761</strain>
    </source>
</reference>
<dbReference type="PANTHER" id="PTHR21666">
    <property type="entry name" value="PEPTIDASE-RELATED"/>
    <property type="match status" value="1"/>
</dbReference>
<dbReference type="Proteomes" id="UP000199403">
    <property type="component" value="Unassembled WGS sequence"/>
</dbReference>
<dbReference type="STRING" id="1416801.SAMN05192553_105229"/>
<evidence type="ECO:0000313" key="6">
    <source>
        <dbReference type="EMBL" id="SEJ58299.1"/>
    </source>
</evidence>
<dbReference type="Gene3D" id="6.10.250.3150">
    <property type="match status" value="1"/>
</dbReference>
<evidence type="ECO:0000256" key="1">
    <source>
        <dbReference type="ARBA" id="ARBA00022729"/>
    </source>
</evidence>
<protein>
    <submittedName>
        <fullName evidence="6">Septal ring factor EnvC, activator of murein hydrolases AmiA and AmiB</fullName>
    </submittedName>
</protein>
<dbReference type="RefSeq" id="WP_092176687.1">
    <property type="nucleotide sequence ID" value="NZ_FNZH01000005.1"/>
</dbReference>
<evidence type="ECO:0000256" key="2">
    <source>
        <dbReference type="SAM" id="Coils"/>
    </source>
</evidence>
<keyword evidence="6" id="KW-0378">Hydrolase</keyword>
<feature type="domain" description="M23ase beta-sheet core" evidence="5">
    <location>
        <begin position="330"/>
        <end position="422"/>
    </location>
</feature>
<dbReference type="InterPro" id="IPR016047">
    <property type="entry name" value="M23ase_b-sheet_dom"/>
</dbReference>
<feature type="coiled-coil region" evidence="2">
    <location>
        <begin position="35"/>
        <end position="62"/>
    </location>
</feature>
<feature type="region of interest" description="Disordered" evidence="3">
    <location>
        <begin position="263"/>
        <end position="287"/>
    </location>
</feature>
<evidence type="ECO:0000259" key="5">
    <source>
        <dbReference type="Pfam" id="PF01551"/>
    </source>
</evidence>
<dbReference type="AlphaFoldDB" id="A0A1H6ZXU6"/>
<feature type="chain" id="PRO_5011748795" evidence="4">
    <location>
        <begin position="37"/>
        <end position="429"/>
    </location>
</feature>
<proteinExistence type="predicted"/>
<feature type="coiled-coil region" evidence="2">
    <location>
        <begin position="91"/>
        <end position="132"/>
    </location>
</feature>
<feature type="signal peptide" evidence="4">
    <location>
        <begin position="1"/>
        <end position="36"/>
    </location>
</feature>
<dbReference type="PANTHER" id="PTHR21666:SF289">
    <property type="entry name" value="L-ALA--D-GLU ENDOPEPTIDASE"/>
    <property type="match status" value="1"/>
</dbReference>
<organism evidence="6 7">
    <name type="scientific">Cyclobacterium xiamenense</name>
    <dbReference type="NCBI Taxonomy" id="1297121"/>
    <lineage>
        <taxon>Bacteria</taxon>
        <taxon>Pseudomonadati</taxon>
        <taxon>Bacteroidota</taxon>
        <taxon>Cytophagia</taxon>
        <taxon>Cytophagales</taxon>
        <taxon>Cyclobacteriaceae</taxon>
        <taxon>Cyclobacterium</taxon>
    </lineage>
</organism>
<keyword evidence="2" id="KW-0175">Coiled coil</keyword>
<sequence>MTHSASHTIFNFFPRSFVFLLLCLLLWVLPTPNSQAQVTASRAELEEEKARIQKRLREFDTVLKRTTDEKRVSLSELRAVNQKLEARESYIATLNRELRLVKTEIRQTSNQINRLSSELENLREEYAQMIYTSYKLNQGVNLITFIFTSATFKQFYMRLKYLKQYSDARKKQVEQMEKVSRELTEKQAQLEKQEAGQLAVLAQEEAQRKELSALKQEQQQLVNSLSQKEEALKQEIAATRKQQEELNRVIKRVIEEEMRLAKAREEKESGKSSEAPAARNLPATPSTSASALSASFASNRGNIPWPVETGFISKKYGTFPHPTLKGITETNDGVDIQTNNNAPVKAVFAGIVTKITTVPGMGGTIIIKHGEFYTMYSRLKTIAVKSGQEVSTSTVIGTVYTDSDGLSELHFQTWKGLQVMDPSIWLSSK</sequence>
<dbReference type="EMBL" id="FNZH01000005">
    <property type="protein sequence ID" value="SEJ58299.1"/>
    <property type="molecule type" value="Genomic_DNA"/>
</dbReference>
<dbReference type="GO" id="GO:0004222">
    <property type="term" value="F:metalloendopeptidase activity"/>
    <property type="evidence" value="ECO:0007669"/>
    <property type="project" value="TreeGrafter"/>
</dbReference>
<dbReference type="InterPro" id="IPR050570">
    <property type="entry name" value="Cell_wall_metabolism_enzyme"/>
</dbReference>
<evidence type="ECO:0000256" key="3">
    <source>
        <dbReference type="SAM" id="MobiDB-lite"/>
    </source>
</evidence>
<evidence type="ECO:0000313" key="7">
    <source>
        <dbReference type="Proteomes" id="UP000199403"/>
    </source>
</evidence>
<gene>
    <name evidence="6" type="ORF">SAMN05192553_105229</name>
</gene>
<dbReference type="OrthoDB" id="9815884at2"/>